<accession>A0A0L0T9I7</accession>
<reference evidence="2" key="2">
    <citation type="submission" date="2009-11" db="EMBL/GenBank/DDBJ databases">
        <title>The Genome Sequence of Allomyces macrogynus strain ATCC 38327.</title>
        <authorList>
            <consortium name="The Broad Institute Genome Sequencing Platform"/>
            <person name="Russ C."/>
            <person name="Cuomo C."/>
            <person name="Shea T."/>
            <person name="Young S.K."/>
            <person name="Zeng Q."/>
            <person name="Koehrsen M."/>
            <person name="Haas B."/>
            <person name="Borodovsky M."/>
            <person name="Guigo R."/>
            <person name="Alvarado L."/>
            <person name="Berlin A."/>
            <person name="Borenstein D."/>
            <person name="Chen Z."/>
            <person name="Engels R."/>
            <person name="Freedman E."/>
            <person name="Gellesch M."/>
            <person name="Goldberg J."/>
            <person name="Griggs A."/>
            <person name="Gujja S."/>
            <person name="Heiman D."/>
            <person name="Hepburn T."/>
            <person name="Howarth C."/>
            <person name="Jen D."/>
            <person name="Larson L."/>
            <person name="Lewis B."/>
            <person name="Mehta T."/>
            <person name="Park D."/>
            <person name="Pearson M."/>
            <person name="Roberts A."/>
            <person name="Saif S."/>
            <person name="Shenoy N."/>
            <person name="Sisk P."/>
            <person name="Stolte C."/>
            <person name="Sykes S."/>
            <person name="Walk T."/>
            <person name="White J."/>
            <person name="Yandava C."/>
            <person name="Burger G."/>
            <person name="Gray M.W."/>
            <person name="Holland P.W.H."/>
            <person name="King N."/>
            <person name="Lang F.B.F."/>
            <person name="Roger A.J."/>
            <person name="Ruiz-Trillo I."/>
            <person name="Lander E."/>
            <person name="Nusbaum C."/>
        </authorList>
    </citation>
    <scope>NUCLEOTIDE SEQUENCE [LARGE SCALE GENOMIC DNA]</scope>
    <source>
        <strain evidence="2">ATCC 38327</strain>
    </source>
</reference>
<dbReference type="OrthoDB" id="10523898at2759"/>
<dbReference type="Proteomes" id="UP000054350">
    <property type="component" value="Unassembled WGS sequence"/>
</dbReference>
<evidence type="ECO:0000313" key="2">
    <source>
        <dbReference type="Proteomes" id="UP000054350"/>
    </source>
</evidence>
<name>A0A0L0T9I7_ALLM3</name>
<proteinExistence type="predicted"/>
<sequence>MRQVWSVFAECHPVPPPCPPPAPVPECDPVPPPTDCHTPPAHVECPPPAAPTPDCHVPVPPPTDCHAPCAPAPVECNPIIPVDVHPVVPVSVHPQVQVDCQPIVQVDCQPVVHVEYHPILQHVECHDPIVVVDCHSSAIHDGSYIVHHSSSLVPSHCHDGTWFGGAHHFSHGSATAHGSHGHYYQPTDVSFIQQSLHHGGATTSTSSYDPTGDLYLTQISAHHPVAFSGADCGVTDLLAQQYGWQGQSQSFDVSSGYFGGDLSVYQTQAQSQHFDAHSAAYVHPVTFC</sequence>
<evidence type="ECO:0000313" key="1">
    <source>
        <dbReference type="EMBL" id="KNE71219.1"/>
    </source>
</evidence>
<organism evidence="1 2">
    <name type="scientific">Allomyces macrogynus (strain ATCC 38327)</name>
    <name type="common">Allomyces javanicus var. macrogynus</name>
    <dbReference type="NCBI Taxonomy" id="578462"/>
    <lineage>
        <taxon>Eukaryota</taxon>
        <taxon>Fungi</taxon>
        <taxon>Fungi incertae sedis</taxon>
        <taxon>Blastocladiomycota</taxon>
        <taxon>Blastocladiomycetes</taxon>
        <taxon>Blastocladiales</taxon>
        <taxon>Blastocladiaceae</taxon>
        <taxon>Allomyces</taxon>
    </lineage>
</organism>
<dbReference type="VEuPathDB" id="FungiDB:AMAG_15875"/>
<dbReference type="AlphaFoldDB" id="A0A0L0T9I7"/>
<dbReference type="EMBL" id="GG745370">
    <property type="protein sequence ID" value="KNE71219.1"/>
    <property type="molecule type" value="Genomic_DNA"/>
</dbReference>
<dbReference type="STRING" id="578462.A0A0L0T9I7"/>
<protein>
    <submittedName>
        <fullName evidence="1">Uncharacterized protein</fullName>
    </submittedName>
</protein>
<keyword evidence="2" id="KW-1185">Reference proteome</keyword>
<gene>
    <name evidence="1" type="ORF">AMAG_15875</name>
</gene>
<reference evidence="1 2" key="1">
    <citation type="submission" date="2009-11" db="EMBL/GenBank/DDBJ databases">
        <title>Annotation of Allomyces macrogynus ATCC 38327.</title>
        <authorList>
            <consortium name="The Broad Institute Genome Sequencing Platform"/>
            <person name="Russ C."/>
            <person name="Cuomo C."/>
            <person name="Burger G."/>
            <person name="Gray M.W."/>
            <person name="Holland P.W.H."/>
            <person name="King N."/>
            <person name="Lang F.B.F."/>
            <person name="Roger A.J."/>
            <person name="Ruiz-Trillo I."/>
            <person name="Young S.K."/>
            <person name="Zeng Q."/>
            <person name="Gargeya S."/>
            <person name="Fitzgerald M."/>
            <person name="Haas B."/>
            <person name="Abouelleil A."/>
            <person name="Alvarado L."/>
            <person name="Arachchi H.M."/>
            <person name="Berlin A."/>
            <person name="Chapman S.B."/>
            <person name="Gearin G."/>
            <person name="Goldberg J."/>
            <person name="Griggs A."/>
            <person name="Gujja S."/>
            <person name="Hansen M."/>
            <person name="Heiman D."/>
            <person name="Howarth C."/>
            <person name="Larimer J."/>
            <person name="Lui A."/>
            <person name="MacDonald P.J.P."/>
            <person name="McCowen C."/>
            <person name="Montmayeur A."/>
            <person name="Murphy C."/>
            <person name="Neiman D."/>
            <person name="Pearson M."/>
            <person name="Priest M."/>
            <person name="Roberts A."/>
            <person name="Saif S."/>
            <person name="Shea T."/>
            <person name="Sisk P."/>
            <person name="Stolte C."/>
            <person name="Sykes S."/>
            <person name="Wortman J."/>
            <person name="Nusbaum C."/>
            <person name="Birren B."/>
        </authorList>
    </citation>
    <scope>NUCLEOTIDE SEQUENCE [LARGE SCALE GENOMIC DNA]</scope>
    <source>
        <strain evidence="1 2">ATCC 38327</strain>
    </source>
</reference>